<evidence type="ECO:0000313" key="3">
    <source>
        <dbReference type="Proteomes" id="UP000078540"/>
    </source>
</evidence>
<evidence type="ECO:0000313" key="2">
    <source>
        <dbReference type="EMBL" id="KYM80681.1"/>
    </source>
</evidence>
<reference evidence="2 3" key="1">
    <citation type="submission" date="2015-09" db="EMBL/GenBank/DDBJ databases">
        <title>Atta colombica WGS genome.</title>
        <authorList>
            <person name="Nygaard S."/>
            <person name="Hu H."/>
            <person name="Boomsma J."/>
            <person name="Zhang G."/>
        </authorList>
    </citation>
    <scope>NUCLEOTIDE SEQUENCE [LARGE SCALE GENOMIC DNA]</scope>
    <source>
        <strain evidence="2">Treedump-2</strain>
        <tissue evidence="2">Whole body</tissue>
    </source>
</reference>
<organism evidence="2 3">
    <name type="scientific">Atta colombica</name>
    <dbReference type="NCBI Taxonomy" id="520822"/>
    <lineage>
        <taxon>Eukaryota</taxon>
        <taxon>Metazoa</taxon>
        <taxon>Ecdysozoa</taxon>
        <taxon>Arthropoda</taxon>
        <taxon>Hexapoda</taxon>
        <taxon>Insecta</taxon>
        <taxon>Pterygota</taxon>
        <taxon>Neoptera</taxon>
        <taxon>Endopterygota</taxon>
        <taxon>Hymenoptera</taxon>
        <taxon>Apocrita</taxon>
        <taxon>Aculeata</taxon>
        <taxon>Formicoidea</taxon>
        <taxon>Formicidae</taxon>
        <taxon>Myrmicinae</taxon>
        <taxon>Atta</taxon>
    </lineage>
</organism>
<dbReference type="EMBL" id="KQ976558">
    <property type="protein sequence ID" value="KYM80681.1"/>
    <property type="molecule type" value="Genomic_DNA"/>
</dbReference>
<feature type="compositionally biased region" description="Polar residues" evidence="1">
    <location>
        <begin position="12"/>
        <end position="22"/>
    </location>
</feature>
<protein>
    <submittedName>
        <fullName evidence="2">Uncharacterized protein</fullName>
    </submittedName>
</protein>
<proteinExistence type="predicted"/>
<evidence type="ECO:0000256" key="1">
    <source>
        <dbReference type="SAM" id="MobiDB-lite"/>
    </source>
</evidence>
<dbReference type="AlphaFoldDB" id="A0A195B841"/>
<name>A0A195B841_9HYME</name>
<feature type="region of interest" description="Disordered" evidence="1">
    <location>
        <begin position="1"/>
        <end position="55"/>
    </location>
</feature>
<accession>A0A195B841</accession>
<dbReference type="Proteomes" id="UP000078540">
    <property type="component" value="Unassembled WGS sequence"/>
</dbReference>
<sequence length="242" mass="26639">MHVRSSVRGQRANINQWSQEWNQGGRVVPHNAATRRSTNAHKHKTPSATPHAVPQQRRSVAFGSMVSPTSFHGSTIVHVLVCACITMYTGSNPVCVWVEWNGGGVPGRRDPGPKSWCASHFCVGVLPLRINADVVCVVRVALSIPVLLYVRRSRDRHRMGVPPLSDPLTAVGVEAPALTANVSHIPGFKPVLRRFPICPVRPMDCTKISVTDNQKSRLLRDTYLLSQNRQKLSCEAGGLSRY</sequence>
<gene>
    <name evidence="2" type="ORF">ALC53_08850</name>
</gene>
<keyword evidence="3" id="KW-1185">Reference proteome</keyword>